<evidence type="ECO:0000313" key="4">
    <source>
        <dbReference type="EMBL" id="CEL11038.1"/>
    </source>
</evidence>
<dbReference type="EMBL" id="CDMC01000022">
    <property type="protein sequence ID" value="CEL11038.1"/>
    <property type="molecule type" value="Genomic_DNA"/>
</dbReference>
<dbReference type="Gene3D" id="1.25.40.20">
    <property type="entry name" value="Ankyrin repeat-containing domain"/>
    <property type="match status" value="4"/>
</dbReference>
<feature type="repeat" description="ANK" evidence="3">
    <location>
        <begin position="105"/>
        <end position="137"/>
    </location>
</feature>
<keyword evidence="5" id="KW-1185">Reference proteome</keyword>
<dbReference type="PRINTS" id="PR01415">
    <property type="entry name" value="ANKYRIN"/>
</dbReference>
<feature type="repeat" description="ANK" evidence="3">
    <location>
        <begin position="7"/>
        <end position="39"/>
    </location>
</feature>
<feature type="repeat" description="ANK" evidence="3">
    <location>
        <begin position="379"/>
        <end position="411"/>
    </location>
</feature>
<dbReference type="PROSITE" id="PS50088">
    <property type="entry name" value="ANK_REPEAT"/>
    <property type="match status" value="8"/>
</dbReference>
<dbReference type="SMART" id="SM00248">
    <property type="entry name" value="ANK"/>
    <property type="match status" value="10"/>
</dbReference>
<keyword evidence="2 3" id="KW-0040">ANK repeat</keyword>
<reference evidence="5" key="1">
    <citation type="journal article" date="2016" name="Genome Announc.">
        <title>Draft genome sequences of fungus Aspergillus calidoustus.</title>
        <authorList>
            <person name="Horn F."/>
            <person name="Linde J."/>
            <person name="Mattern D.J."/>
            <person name="Walther G."/>
            <person name="Guthke R."/>
            <person name="Scherlach K."/>
            <person name="Martin K."/>
            <person name="Brakhage A.A."/>
            <person name="Petzke L."/>
            <person name="Valiante V."/>
        </authorList>
    </citation>
    <scope>NUCLEOTIDE SEQUENCE [LARGE SCALE GENOMIC DNA]</scope>
    <source>
        <strain evidence="5">SF006504</strain>
    </source>
</reference>
<name>A0A0U5GJL8_ASPCI</name>
<evidence type="ECO:0000256" key="2">
    <source>
        <dbReference type="ARBA" id="ARBA00023043"/>
    </source>
</evidence>
<dbReference type="Pfam" id="PF00023">
    <property type="entry name" value="Ank"/>
    <property type="match status" value="1"/>
</dbReference>
<dbReference type="Pfam" id="PF12796">
    <property type="entry name" value="Ank_2"/>
    <property type="match status" value="2"/>
</dbReference>
<dbReference type="PROSITE" id="PS50297">
    <property type="entry name" value="ANK_REP_REGION"/>
    <property type="match status" value="8"/>
</dbReference>
<keyword evidence="1" id="KW-0677">Repeat</keyword>
<evidence type="ECO:0000256" key="1">
    <source>
        <dbReference type="ARBA" id="ARBA00022737"/>
    </source>
</evidence>
<dbReference type="PANTHER" id="PTHR24171">
    <property type="entry name" value="ANKYRIN REPEAT DOMAIN-CONTAINING PROTEIN 39-RELATED"/>
    <property type="match status" value="1"/>
</dbReference>
<feature type="repeat" description="ANK" evidence="3">
    <location>
        <begin position="218"/>
        <end position="250"/>
    </location>
</feature>
<feature type="repeat" description="ANK" evidence="3">
    <location>
        <begin position="40"/>
        <end position="72"/>
    </location>
</feature>
<dbReference type="Pfam" id="PF13857">
    <property type="entry name" value="Ank_5"/>
    <property type="match status" value="1"/>
</dbReference>
<evidence type="ECO:0000313" key="5">
    <source>
        <dbReference type="Proteomes" id="UP000054771"/>
    </source>
</evidence>
<evidence type="ECO:0000256" key="3">
    <source>
        <dbReference type="PROSITE-ProRule" id="PRU00023"/>
    </source>
</evidence>
<organism evidence="4 5">
    <name type="scientific">Aspergillus calidoustus</name>
    <dbReference type="NCBI Taxonomy" id="454130"/>
    <lineage>
        <taxon>Eukaryota</taxon>
        <taxon>Fungi</taxon>
        <taxon>Dikarya</taxon>
        <taxon>Ascomycota</taxon>
        <taxon>Pezizomycotina</taxon>
        <taxon>Eurotiomycetes</taxon>
        <taxon>Eurotiomycetidae</taxon>
        <taxon>Eurotiales</taxon>
        <taxon>Aspergillaceae</taxon>
        <taxon>Aspergillus</taxon>
        <taxon>Aspergillus subgen. Nidulantes</taxon>
    </lineage>
</organism>
<dbReference type="InterPro" id="IPR036770">
    <property type="entry name" value="Ankyrin_rpt-contain_sf"/>
</dbReference>
<dbReference type="SUPFAM" id="SSF48403">
    <property type="entry name" value="Ankyrin repeat"/>
    <property type="match status" value="2"/>
</dbReference>
<proteinExistence type="predicted"/>
<feature type="repeat" description="ANK" evidence="3">
    <location>
        <begin position="251"/>
        <end position="283"/>
    </location>
</feature>
<dbReference type="InterPro" id="IPR002110">
    <property type="entry name" value="Ankyrin_rpt"/>
</dbReference>
<feature type="repeat" description="ANK" evidence="3">
    <location>
        <begin position="156"/>
        <end position="185"/>
    </location>
</feature>
<protein>
    <submittedName>
        <fullName evidence="4">Uncharacterized protein</fullName>
    </submittedName>
</protein>
<feature type="repeat" description="ANK" evidence="3">
    <location>
        <begin position="73"/>
        <end position="105"/>
    </location>
</feature>
<dbReference type="STRING" id="454130.A0A0U5GJL8"/>
<dbReference type="Proteomes" id="UP000054771">
    <property type="component" value="Unassembled WGS sequence"/>
</dbReference>
<accession>A0A0U5GJL8</accession>
<gene>
    <name evidence="4" type="ORF">ASPCAL14145</name>
</gene>
<dbReference type="OrthoDB" id="4772757at2759"/>
<sequence length="482" mass="51708">MNFASEGGITSLYSSARKGNLPVVGTLLSNGATIQADHRNRRTPLHLAAAGGYNEILDLLLENGADVNARDVNGLTAVSLAMMLGHEHTVQLLIDKGADTRVKKDGVSLLHMTAGRGLGEIADLLITRGAAIDDFADDELATFALCCQRCGQGLVTPLHLATESGQAEMVQLLVRNAAHPNIPDCDGLTAFHHSVACGYMEIAIFLGSGGDPSLQDLFGRTALHLAVQEKQDHTVQFLIYDGAQVDARDDTDMTPLHLAAVVGNTTSAQILVANGADIMAGPSYSAGRAQKAIIARVNGILAQPENAPLATSLRAVIRLAADEAQLPDTVRLSIHRMAETIEFTPSKSLGLSHSQLSMVSVFRREVFDVLEDPAIFLDGGWTPLHIAAFNGWEELVRLLVHQGAVIDSLTTRGLSAIQNAADREHRNVVRLLEQLGSKVSYLNQDIREENCVSERAKEEQDMRSISISTFEEAMAGLSFATV</sequence>
<dbReference type="AlphaFoldDB" id="A0A0U5GJL8"/>